<accession>U4LD26</accession>
<keyword evidence="1" id="KW-0732">Signal</keyword>
<dbReference type="EMBL" id="HF936646">
    <property type="protein sequence ID" value="CCX17402.1"/>
    <property type="molecule type" value="Genomic_DNA"/>
</dbReference>
<dbReference type="AlphaFoldDB" id="U4LD26"/>
<name>U4LD26_PYROM</name>
<reference evidence="2 3" key="1">
    <citation type="journal article" date="2013" name="PLoS Genet.">
        <title>The genome and development-dependent transcriptomes of Pyronema confluens: a window into fungal evolution.</title>
        <authorList>
            <person name="Traeger S."/>
            <person name="Altegoer F."/>
            <person name="Freitag M."/>
            <person name="Gabaldon T."/>
            <person name="Kempken F."/>
            <person name="Kumar A."/>
            <person name="Marcet-Houben M."/>
            <person name="Poggeler S."/>
            <person name="Stajich J.E."/>
            <person name="Nowrousian M."/>
        </authorList>
    </citation>
    <scope>NUCLEOTIDE SEQUENCE [LARGE SCALE GENOMIC DNA]</scope>
    <source>
        <strain evidence="3">CBS 100304</strain>
        <tissue evidence="2">Vegetative mycelium</tissue>
    </source>
</reference>
<proteinExistence type="predicted"/>
<dbReference type="OrthoDB" id="10332599at2759"/>
<evidence type="ECO:0000313" key="3">
    <source>
        <dbReference type="Proteomes" id="UP000018144"/>
    </source>
</evidence>
<feature type="signal peptide" evidence="1">
    <location>
        <begin position="1"/>
        <end position="20"/>
    </location>
</feature>
<keyword evidence="3" id="KW-1185">Reference proteome</keyword>
<evidence type="ECO:0000313" key="2">
    <source>
        <dbReference type="EMBL" id="CCX17402.1"/>
    </source>
</evidence>
<feature type="chain" id="PRO_5004651348" evidence="1">
    <location>
        <begin position="21"/>
        <end position="184"/>
    </location>
</feature>
<evidence type="ECO:0000256" key="1">
    <source>
        <dbReference type="SAM" id="SignalP"/>
    </source>
</evidence>
<sequence length="184" mass="20972">MKFALALTLLTSASAVVANAVPMMNAMFKLKVSDMGPKEIAGKMLTYSMGNGMLGIHMGMEEFTGYMGPKGMIKGPIMSMKMPMNKLFLRPTNGKPEFAARFGDPMMDMMPMRTMWKDWTVCYKTMKMMKMWFLDYNPKTNMEGAMRKNWVACGNMKEGYNIFMGKMKPGCTMPFQIEVVWQMM</sequence>
<protein>
    <submittedName>
        <fullName evidence="2">Uncharacterized protein</fullName>
    </submittedName>
</protein>
<organism evidence="2 3">
    <name type="scientific">Pyronema omphalodes (strain CBS 100304)</name>
    <name type="common">Pyronema confluens</name>
    <dbReference type="NCBI Taxonomy" id="1076935"/>
    <lineage>
        <taxon>Eukaryota</taxon>
        <taxon>Fungi</taxon>
        <taxon>Dikarya</taxon>
        <taxon>Ascomycota</taxon>
        <taxon>Pezizomycotina</taxon>
        <taxon>Pezizomycetes</taxon>
        <taxon>Pezizales</taxon>
        <taxon>Pyronemataceae</taxon>
        <taxon>Pyronema</taxon>
    </lineage>
</organism>
<gene>
    <name evidence="2" type="ORF">PCON_04406</name>
</gene>
<dbReference type="Proteomes" id="UP000018144">
    <property type="component" value="Unassembled WGS sequence"/>
</dbReference>